<sequence length="60" mass="6911">MPFQVGSRDTKVATAVMSQRWLGEAKLARAPNTKKELRKSDLIANKFRKRSFSDLLMWLS</sequence>
<organism evidence="1 2">
    <name type="scientific">Stylosanthes scabra</name>
    <dbReference type="NCBI Taxonomy" id="79078"/>
    <lineage>
        <taxon>Eukaryota</taxon>
        <taxon>Viridiplantae</taxon>
        <taxon>Streptophyta</taxon>
        <taxon>Embryophyta</taxon>
        <taxon>Tracheophyta</taxon>
        <taxon>Spermatophyta</taxon>
        <taxon>Magnoliopsida</taxon>
        <taxon>eudicotyledons</taxon>
        <taxon>Gunneridae</taxon>
        <taxon>Pentapetalae</taxon>
        <taxon>rosids</taxon>
        <taxon>fabids</taxon>
        <taxon>Fabales</taxon>
        <taxon>Fabaceae</taxon>
        <taxon>Papilionoideae</taxon>
        <taxon>50 kb inversion clade</taxon>
        <taxon>dalbergioids sensu lato</taxon>
        <taxon>Dalbergieae</taxon>
        <taxon>Pterocarpus clade</taxon>
        <taxon>Stylosanthes</taxon>
    </lineage>
</organism>
<proteinExistence type="predicted"/>
<accession>A0ABU6RD77</accession>
<protein>
    <submittedName>
        <fullName evidence="1">Uncharacterized protein</fullName>
    </submittedName>
</protein>
<evidence type="ECO:0000313" key="2">
    <source>
        <dbReference type="Proteomes" id="UP001341840"/>
    </source>
</evidence>
<dbReference type="EMBL" id="JASCZI010030366">
    <property type="protein sequence ID" value="MED6121875.1"/>
    <property type="molecule type" value="Genomic_DNA"/>
</dbReference>
<name>A0ABU6RD77_9FABA</name>
<evidence type="ECO:0000313" key="1">
    <source>
        <dbReference type="EMBL" id="MED6121875.1"/>
    </source>
</evidence>
<comment type="caution">
    <text evidence="1">The sequence shown here is derived from an EMBL/GenBank/DDBJ whole genome shotgun (WGS) entry which is preliminary data.</text>
</comment>
<reference evidence="1 2" key="1">
    <citation type="journal article" date="2023" name="Plants (Basel)">
        <title>Bridging the Gap: Combining Genomics and Transcriptomics Approaches to Understand Stylosanthes scabra, an Orphan Legume from the Brazilian Caatinga.</title>
        <authorList>
            <person name="Ferreira-Neto J.R.C."/>
            <person name="da Silva M.D."/>
            <person name="Binneck E."/>
            <person name="de Melo N.F."/>
            <person name="da Silva R.H."/>
            <person name="de Melo A.L.T.M."/>
            <person name="Pandolfi V."/>
            <person name="Bustamante F.O."/>
            <person name="Brasileiro-Vidal A.C."/>
            <person name="Benko-Iseppon A.M."/>
        </authorList>
    </citation>
    <scope>NUCLEOTIDE SEQUENCE [LARGE SCALE GENOMIC DNA]</scope>
    <source>
        <tissue evidence="1">Leaves</tissue>
    </source>
</reference>
<dbReference type="Proteomes" id="UP001341840">
    <property type="component" value="Unassembled WGS sequence"/>
</dbReference>
<keyword evidence="2" id="KW-1185">Reference proteome</keyword>
<gene>
    <name evidence="1" type="ORF">PIB30_034193</name>
</gene>